<dbReference type="AlphaFoldDB" id="A0A9W3PAJ6"/>
<name>A0A9W3PAJ6_BURCE</name>
<dbReference type="Proteomes" id="UP000032866">
    <property type="component" value="Chromosome 2"/>
</dbReference>
<reference evidence="1 2" key="1">
    <citation type="journal article" date="2012" name="J. Bacteriol.">
        <title>Complete Genome Sequence of Burkholderia sp. Strain GG4, a Betaproteobacterium That Reduces 3-Oxo-N-Acylhomoserine Lactones and Produces Different N-Acylhomoserine Lactones.</title>
        <authorList>
            <person name="Hong K.W."/>
            <person name="Koh C.L."/>
            <person name="Sam C.K."/>
            <person name="Yin W.F."/>
            <person name="Chan K.G."/>
        </authorList>
    </citation>
    <scope>NUCLEOTIDE SEQUENCE [LARGE SCALE GENOMIC DNA]</scope>
    <source>
        <strain evidence="1 2">GG4</strain>
    </source>
</reference>
<proteinExistence type="predicted"/>
<evidence type="ECO:0000313" key="1">
    <source>
        <dbReference type="EMBL" id="AFQ49606.1"/>
    </source>
</evidence>
<organism evidence="1 2">
    <name type="scientific">Burkholderia cepacia GG4</name>
    <dbReference type="NCBI Taxonomy" id="1009846"/>
    <lineage>
        <taxon>Bacteria</taxon>
        <taxon>Pseudomonadati</taxon>
        <taxon>Pseudomonadota</taxon>
        <taxon>Betaproteobacteria</taxon>
        <taxon>Burkholderiales</taxon>
        <taxon>Burkholderiaceae</taxon>
        <taxon>Burkholderia</taxon>
        <taxon>Burkholderia cepacia complex</taxon>
    </lineage>
</organism>
<gene>
    <name evidence="1" type="ORF">GEM_3213</name>
</gene>
<accession>A0A9W3PAJ6</accession>
<evidence type="ECO:0000313" key="2">
    <source>
        <dbReference type="Proteomes" id="UP000032866"/>
    </source>
</evidence>
<dbReference type="KEGG" id="bct:GEM_3213"/>
<dbReference type="EMBL" id="CP003775">
    <property type="protein sequence ID" value="AFQ49606.1"/>
    <property type="molecule type" value="Genomic_DNA"/>
</dbReference>
<protein>
    <submittedName>
        <fullName evidence="1">Uncharacterized protein</fullName>
    </submittedName>
</protein>
<sequence length="133" mass="14496">MSRQVFHSTRANQNRQGRTPGFAAVLRFVTLCCNSLPLAGSSHGRAAPLTAISRAKRREYARVPHPTREHATHSYFEIASSAIPLVRGPMNPIAAITTTIAPAMKANTPNVPKPFSTAAITNDEKIAEKRLHE</sequence>